<feature type="domain" description="Rubrerythrin diiron-binding" evidence="1">
    <location>
        <begin position="31"/>
        <end position="85"/>
    </location>
</feature>
<dbReference type="SUPFAM" id="SSF47240">
    <property type="entry name" value="Ferritin-like"/>
    <property type="match status" value="2"/>
</dbReference>
<dbReference type="Proteomes" id="UP001526147">
    <property type="component" value="Unassembled WGS sequence"/>
</dbReference>
<gene>
    <name evidence="2" type="ORF">OIH86_16580</name>
</gene>
<dbReference type="EMBL" id="JAOYEY010000044">
    <property type="protein sequence ID" value="MCV9887257.1"/>
    <property type="molecule type" value="Genomic_DNA"/>
</dbReference>
<reference evidence="2 3" key="1">
    <citation type="submission" date="2022-10" db="EMBL/GenBank/DDBJ databases">
        <title>Draft genome assembly of moderately radiation resistant bacterium Metabacillus halosaccharovorans.</title>
        <authorList>
            <person name="Pal S."/>
            <person name="Gopinathan A."/>
        </authorList>
    </citation>
    <scope>NUCLEOTIDE SEQUENCE [LARGE SCALE GENOMIC DNA]</scope>
    <source>
        <strain evidence="2 3">VITHBRA001</strain>
    </source>
</reference>
<organism evidence="2 3">
    <name type="scientific">Metabacillus halosaccharovorans</name>
    <dbReference type="NCBI Taxonomy" id="930124"/>
    <lineage>
        <taxon>Bacteria</taxon>
        <taxon>Bacillati</taxon>
        <taxon>Bacillota</taxon>
        <taxon>Bacilli</taxon>
        <taxon>Bacillales</taxon>
        <taxon>Bacillaceae</taxon>
        <taxon>Metabacillus</taxon>
    </lineage>
</organism>
<sequence>MYTYNSTYQFAPFHNGYHRNTNDTKLLKDIQKAINAEYSAISCYEKLAKLAPNQEVRKQILEIQKDERRHLEEFSRIYTNVTGKQPTYKISEECPGNFIEGIEFAFKDEQEAVDFYLDIADQAQDPFIKERFRRAAADEQNHAVWFLFFLQKINKTLDRQGENYGAKGALSASTLTLPSMLTYALQDEYLAQARYKNILETFGNIRTFARIKEAELRHISALLPLFERYKVSIPKDNSSSYVTTPPNIKSAYSAGVQGEIENIAMYEKFISQDIPNDVKAVFTQLRNASLNHLEAFKRGQARN</sequence>
<dbReference type="InterPro" id="IPR019243">
    <property type="entry name" value="DUF2202"/>
</dbReference>
<feature type="domain" description="Rubrerythrin diiron-binding" evidence="1">
    <location>
        <begin position="102"/>
        <end position="158"/>
    </location>
</feature>
<protein>
    <submittedName>
        <fullName evidence="2">DUF2202 domain-containing protein</fullName>
    </submittedName>
</protein>
<dbReference type="PANTHER" id="PTHR33531">
    <property type="entry name" value="RUBRERYTHRIN SUBFAMILY"/>
    <property type="match status" value="1"/>
</dbReference>
<dbReference type="InterPro" id="IPR012347">
    <property type="entry name" value="Ferritin-like"/>
</dbReference>
<dbReference type="InterPro" id="IPR003251">
    <property type="entry name" value="Rr_diiron-bd_dom"/>
</dbReference>
<dbReference type="Gene3D" id="1.20.1260.10">
    <property type="match status" value="2"/>
</dbReference>
<proteinExistence type="predicted"/>
<dbReference type="RefSeq" id="WP_264143661.1">
    <property type="nucleotide sequence ID" value="NZ_JAOYEY010000044.1"/>
</dbReference>
<evidence type="ECO:0000313" key="3">
    <source>
        <dbReference type="Proteomes" id="UP001526147"/>
    </source>
</evidence>
<dbReference type="CDD" id="cd00657">
    <property type="entry name" value="Ferritin_like"/>
    <property type="match status" value="1"/>
</dbReference>
<dbReference type="CDD" id="cd01048">
    <property type="entry name" value="Ferritin_like_AB2"/>
    <property type="match status" value="1"/>
</dbReference>
<accession>A0ABT3DJM9</accession>
<comment type="caution">
    <text evidence="2">The sequence shown here is derived from an EMBL/GenBank/DDBJ whole genome shotgun (WGS) entry which is preliminary data.</text>
</comment>
<keyword evidence="3" id="KW-1185">Reference proteome</keyword>
<dbReference type="Pfam" id="PF02915">
    <property type="entry name" value="Rubrerythrin"/>
    <property type="match status" value="2"/>
</dbReference>
<evidence type="ECO:0000259" key="1">
    <source>
        <dbReference type="Pfam" id="PF02915"/>
    </source>
</evidence>
<dbReference type="InterPro" id="IPR009078">
    <property type="entry name" value="Ferritin-like_SF"/>
</dbReference>
<evidence type="ECO:0000313" key="2">
    <source>
        <dbReference type="EMBL" id="MCV9887257.1"/>
    </source>
</evidence>
<dbReference type="PANTHER" id="PTHR33531:SF7">
    <property type="entry name" value="HYPOTHETICAL MEMBRANE PROTEIN, CONSERVED"/>
    <property type="match status" value="1"/>
</dbReference>
<name>A0ABT3DJM9_9BACI</name>